<evidence type="ECO:0000256" key="6">
    <source>
        <dbReference type="RuleBase" id="RU363076"/>
    </source>
</evidence>
<comment type="similarity">
    <text evidence="2 6">Belongs to the SURF1 family.</text>
</comment>
<comment type="subcellular location">
    <subcellularLocation>
        <location evidence="6">Cell membrane</location>
        <topology evidence="6">Multi-pass membrane protein</topology>
    </subcellularLocation>
    <subcellularLocation>
        <location evidence="1">Membrane</location>
    </subcellularLocation>
</comment>
<dbReference type="PROSITE" id="PS50895">
    <property type="entry name" value="SURF1"/>
    <property type="match status" value="1"/>
</dbReference>
<keyword evidence="8" id="KW-1185">Reference proteome</keyword>
<dbReference type="STRING" id="1163617.SCD_n02656"/>
<dbReference type="InterPro" id="IPR002994">
    <property type="entry name" value="Surf1/Shy1"/>
</dbReference>
<accession>S6AJE4</accession>
<keyword evidence="3 6" id="KW-0812">Transmembrane</keyword>
<evidence type="ECO:0000256" key="5">
    <source>
        <dbReference type="ARBA" id="ARBA00023136"/>
    </source>
</evidence>
<sequence>MVVLLLLPALISLGQWQARKAGQKQALQETYDQREKGSSLQVGANLLNPETVRYSRVVARGRYETAYQILLDNQVHDEMAGYHVLTPLHIEGGNMRVLVNRGWVPVGRDRNVLPATDVPQGVVEVSGYAAVPSGKFFELEKPEDLRSGWQKVWQNLDLKRYTDAVPFPLQPLVIRLDPASTAGGYVREWPRPDSRIEVHRGYALQWYGMAAVLVVFYLVTSFRKAANDDHEHA</sequence>
<reference evidence="7 8" key="1">
    <citation type="journal article" date="2012" name="Appl. Environ. Microbiol.">
        <title>Draft genome sequence of a psychrotolerant sulfur-oxidizing bacterium, Sulfuricella denitrificans skB26, and proteomic insights into cold adaptation.</title>
        <authorList>
            <person name="Watanabe T."/>
            <person name="Kojima H."/>
            <person name="Fukui M."/>
        </authorList>
    </citation>
    <scope>NUCLEOTIDE SEQUENCE [LARGE SCALE GENOMIC DNA]</scope>
    <source>
        <strain evidence="8">skB26</strain>
    </source>
</reference>
<dbReference type="KEGG" id="sdr:SCD_n02656"/>
<dbReference type="HOGENOM" id="CLU_047737_2_2_4"/>
<dbReference type="PANTHER" id="PTHR23427">
    <property type="entry name" value="SURFEIT LOCUS PROTEIN"/>
    <property type="match status" value="1"/>
</dbReference>
<gene>
    <name evidence="7" type="ORF">SCD_n02656</name>
</gene>
<evidence type="ECO:0000256" key="4">
    <source>
        <dbReference type="ARBA" id="ARBA00022989"/>
    </source>
</evidence>
<dbReference type="GO" id="GO:0005886">
    <property type="term" value="C:plasma membrane"/>
    <property type="evidence" value="ECO:0007669"/>
    <property type="project" value="UniProtKB-SubCell"/>
</dbReference>
<evidence type="ECO:0000256" key="3">
    <source>
        <dbReference type="ARBA" id="ARBA00022692"/>
    </source>
</evidence>
<dbReference type="EMBL" id="AP013066">
    <property type="protein sequence ID" value="BAN36456.1"/>
    <property type="molecule type" value="Genomic_DNA"/>
</dbReference>
<feature type="transmembrane region" description="Helical" evidence="6">
    <location>
        <begin position="204"/>
        <end position="222"/>
    </location>
</feature>
<keyword evidence="5 6" id="KW-0472">Membrane</keyword>
<comment type="caution">
    <text evidence="6">Lacks conserved residue(s) required for the propagation of feature annotation.</text>
</comment>
<dbReference type="Proteomes" id="UP000015559">
    <property type="component" value="Chromosome"/>
</dbReference>
<protein>
    <recommendedName>
        <fullName evidence="6">SURF1-like protein</fullName>
    </recommendedName>
</protein>
<dbReference type="AlphaFoldDB" id="S6AJE4"/>
<evidence type="ECO:0000256" key="2">
    <source>
        <dbReference type="ARBA" id="ARBA00007165"/>
    </source>
</evidence>
<evidence type="ECO:0000256" key="1">
    <source>
        <dbReference type="ARBA" id="ARBA00004370"/>
    </source>
</evidence>
<evidence type="ECO:0000313" key="8">
    <source>
        <dbReference type="Proteomes" id="UP000015559"/>
    </source>
</evidence>
<keyword evidence="4 6" id="KW-1133">Transmembrane helix</keyword>
<dbReference type="PANTHER" id="PTHR23427:SF2">
    <property type="entry name" value="SURFEIT LOCUS PROTEIN 1"/>
    <property type="match status" value="1"/>
</dbReference>
<dbReference type="Pfam" id="PF02104">
    <property type="entry name" value="SURF1"/>
    <property type="match status" value="1"/>
</dbReference>
<name>S6AJE4_SULDS</name>
<evidence type="ECO:0000313" key="7">
    <source>
        <dbReference type="EMBL" id="BAN36456.1"/>
    </source>
</evidence>
<keyword evidence="6" id="KW-1003">Cell membrane</keyword>
<dbReference type="CDD" id="cd06662">
    <property type="entry name" value="SURF1"/>
    <property type="match status" value="1"/>
</dbReference>
<dbReference type="InterPro" id="IPR045214">
    <property type="entry name" value="Surf1/Surf4"/>
</dbReference>
<proteinExistence type="inferred from homology"/>
<organism evidence="7 8">
    <name type="scientific">Sulfuricella denitrificans (strain DSM 22764 / NBRC 105220 / skB26)</name>
    <dbReference type="NCBI Taxonomy" id="1163617"/>
    <lineage>
        <taxon>Bacteria</taxon>
        <taxon>Pseudomonadati</taxon>
        <taxon>Pseudomonadota</taxon>
        <taxon>Betaproteobacteria</taxon>
        <taxon>Nitrosomonadales</taxon>
        <taxon>Sulfuricellaceae</taxon>
        <taxon>Sulfuricella</taxon>
    </lineage>
</organism>
<dbReference type="eggNOG" id="COG3346">
    <property type="taxonomic scope" value="Bacteria"/>
</dbReference>